<name>A0A194UXD6_CYTMA</name>
<dbReference type="STRING" id="694573.A0A194UXD6"/>
<reference evidence="8" key="1">
    <citation type="submission" date="2014-12" db="EMBL/GenBank/DDBJ databases">
        <title>Genome Sequence of Valsa Canker Pathogens Uncovers a Specific Adaption of Colonization on Woody Bark.</title>
        <authorList>
            <person name="Yin Z."/>
            <person name="Liu H."/>
            <person name="Gao X."/>
            <person name="Li Z."/>
            <person name="Song N."/>
            <person name="Ke X."/>
            <person name="Dai Q."/>
            <person name="Wu Y."/>
            <person name="Sun Y."/>
            <person name="Xu J.-R."/>
            <person name="Kang Z.K."/>
            <person name="Wang L."/>
            <person name="Huang L."/>
        </authorList>
    </citation>
    <scope>NUCLEOTIDE SEQUENCE [LARGE SCALE GENOMIC DNA]</scope>
    <source>
        <strain evidence="8">SXYL134</strain>
    </source>
</reference>
<evidence type="ECO:0000256" key="1">
    <source>
        <dbReference type="ARBA" id="ARBA00004141"/>
    </source>
</evidence>
<dbReference type="PANTHER" id="PTHR31162">
    <property type="entry name" value="MALIC ACID TRANSPORT PROTEIN-RELATED"/>
    <property type="match status" value="1"/>
</dbReference>
<sequence>MEGSRNPFGGQNTKFGHDNRLDLNFSTYHVSQGIPLQDRPRFSPNDVSNLEIDSNEPTRVSTPNNEEDREKLQQGGKHLEGETYMGYNIYDPQRPKLSLKQRLNHFTWAWWTLIMSTGGLSLLIYAQPYQFPGLRQIGLAVYIINLVLFILVFSATIARFVLFTGTFKASICHAREGLFVPTFFLSFATLITSTYRYAVPADNESLNYAIRVAFWTYLAATLVLAVGQYSYVFRTHSLEVKSMMPTWILPIFPIMLSGTIASVVSDTQPDSMSVSIVYSGLACQGLGISVSFLMYAHMVGRLMQYGLPNREHRPGLFMNVGPPSFTCLAFIGMSNGLPDDFDFDSNGVMDIHFVRQVAVLGGVYLWGLALWWWGVAIIAVVSSRPKYFHLGWWASVFPNTGFTLATITLGKAIGSEFVLKFAVFMSVCILLTYSFVLYHNIRAVLVQDIMYPGRDEDVVEH</sequence>
<dbReference type="Proteomes" id="UP000078576">
    <property type="component" value="Unassembled WGS sequence"/>
</dbReference>
<evidence type="ECO:0000313" key="8">
    <source>
        <dbReference type="Proteomes" id="UP000078576"/>
    </source>
</evidence>
<keyword evidence="4 6" id="KW-0472">Membrane</keyword>
<accession>A0A194UXD6</accession>
<feature type="transmembrane region" description="Helical" evidence="6">
    <location>
        <begin position="357"/>
        <end position="381"/>
    </location>
</feature>
<evidence type="ECO:0000256" key="3">
    <source>
        <dbReference type="ARBA" id="ARBA00022989"/>
    </source>
</evidence>
<organism evidence="7 8">
    <name type="scientific">Cytospora mali</name>
    <name type="common">Apple Valsa canker fungus</name>
    <name type="synonym">Valsa mali</name>
    <dbReference type="NCBI Taxonomy" id="578113"/>
    <lineage>
        <taxon>Eukaryota</taxon>
        <taxon>Fungi</taxon>
        <taxon>Dikarya</taxon>
        <taxon>Ascomycota</taxon>
        <taxon>Pezizomycotina</taxon>
        <taxon>Sordariomycetes</taxon>
        <taxon>Sordariomycetidae</taxon>
        <taxon>Diaporthales</taxon>
        <taxon>Cytosporaceae</taxon>
        <taxon>Cytospora</taxon>
    </lineage>
</organism>
<evidence type="ECO:0000256" key="5">
    <source>
        <dbReference type="SAM" id="MobiDB-lite"/>
    </source>
</evidence>
<dbReference type="EMBL" id="KN714687">
    <property type="protein sequence ID" value="KUI56256.1"/>
    <property type="molecule type" value="Genomic_DNA"/>
</dbReference>
<proteinExistence type="predicted"/>
<feature type="transmembrane region" description="Helical" evidence="6">
    <location>
        <begin position="210"/>
        <end position="232"/>
    </location>
</feature>
<evidence type="ECO:0000313" key="7">
    <source>
        <dbReference type="EMBL" id="KUI56256.1"/>
    </source>
</evidence>
<gene>
    <name evidence="7" type="ORF">VP1G_03602</name>
</gene>
<dbReference type="Gene3D" id="1.50.10.150">
    <property type="entry name" value="Voltage-dependent anion channel"/>
    <property type="match status" value="1"/>
</dbReference>
<feature type="transmembrane region" description="Helical" evidence="6">
    <location>
        <begin position="421"/>
        <end position="441"/>
    </location>
</feature>
<dbReference type="CDD" id="cd09317">
    <property type="entry name" value="TDT_Mae1_like"/>
    <property type="match status" value="1"/>
</dbReference>
<evidence type="ECO:0000256" key="6">
    <source>
        <dbReference type="SAM" id="Phobius"/>
    </source>
</evidence>
<dbReference type="GO" id="GO:0016020">
    <property type="term" value="C:membrane"/>
    <property type="evidence" value="ECO:0007669"/>
    <property type="project" value="UniProtKB-SubCell"/>
</dbReference>
<feature type="transmembrane region" description="Helical" evidence="6">
    <location>
        <begin position="108"/>
        <end position="127"/>
    </location>
</feature>
<feature type="transmembrane region" description="Helical" evidence="6">
    <location>
        <begin position="276"/>
        <end position="295"/>
    </location>
</feature>
<dbReference type="Pfam" id="PF03595">
    <property type="entry name" value="SLAC1"/>
    <property type="match status" value="1"/>
</dbReference>
<feature type="transmembrane region" description="Helical" evidence="6">
    <location>
        <begin position="390"/>
        <end position="409"/>
    </location>
</feature>
<protein>
    <submittedName>
        <fullName evidence="7">Malic acid transport protein</fullName>
    </submittedName>
</protein>
<keyword evidence="3 6" id="KW-1133">Transmembrane helix</keyword>
<dbReference type="AlphaFoldDB" id="A0A194UXD6"/>
<dbReference type="InterPro" id="IPR038665">
    <property type="entry name" value="Voltage-dep_anion_channel_sf"/>
</dbReference>
<dbReference type="InterPro" id="IPR030185">
    <property type="entry name" value="Mae1"/>
</dbReference>
<dbReference type="OrthoDB" id="2901184at2759"/>
<comment type="subcellular location">
    <subcellularLocation>
        <location evidence="1">Membrane</location>
        <topology evidence="1">Multi-pass membrane protein</topology>
    </subcellularLocation>
</comment>
<evidence type="ECO:0000256" key="2">
    <source>
        <dbReference type="ARBA" id="ARBA00022692"/>
    </source>
</evidence>
<feature type="transmembrane region" description="Helical" evidence="6">
    <location>
        <begin position="316"/>
        <end position="337"/>
    </location>
</feature>
<dbReference type="PANTHER" id="PTHR31162:SF0">
    <property type="entry name" value="MALIC ACID TRANSPORT PROTEIN"/>
    <property type="match status" value="1"/>
</dbReference>
<feature type="region of interest" description="Disordered" evidence="5">
    <location>
        <begin position="35"/>
        <end position="77"/>
    </location>
</feature>
<feature type="transmembrane region" description="Helical" evidence="6">
    <location>
        <begin position="177"/>
        <end position="198"/>
    </location>
</feature>
<keyword evidence="2 6" id="KW-0812">Transmembrane</keyword>
<feature type="transmembrane region" description="Helical" evidence="6">
    <location>
        <begin position="139"/>
        <end position="165"/>
    </location>
</feature>
<dbReference type="GO" id="GO:0015140">
    <property type="term" value="F:malate transmembrane transporter activity"/>
    <property type="evidence" value="ECO:0007669"/>
    <property type="project" value="InterPro"/>
</dbReference>
<evidence type="ECO:0000256" key="4">
    <source>
        <dbReference type="ARBA" id="ARBA00023136"/>
    </source>
</evidence>
<keyword evidence="8" id="KW-1185">Reference proteome</keyword>
<feature type="compositionally biased region" description="Polar residues" evidence="5">
    <location>
        <begin position="45"/>
        <end position="64"/>
    </location>
</feature>
<feature type="transmembrane region" description="Helical" evidence="6">
    <location>
        <begin position="244"/>
        <end position="264"/>
    </location>
</feature>
<feature type="compositionally biased region" description="Basic and acidic residues" evidence="5">
    <location>
        <begin position="66"/>
        <end position="77"/>
    </location>
</feature>
<dbReference type="InterPro" id="IPR004695">
    <property type="entry name" value="SLAC1/Mae1/Ssu1/TehA"/>
</dbReference>